<evidence type="ECO:0000256" key="2">
    <source>
        <dbReference type="ARBA" id="ARBA00022679"/>
    </source>
</evidence>
<proteinExistence type="inferred from homology"/>
<comment type="similarity">
    <text evidence="1">Belongs to the CoA-transferase III family.</text>
</comment>
<gene>
    <name evidence="4" type="ORF">A1O1_00737</name>
</gene>
<dbReference type="Gene3D" id="3.40.50.10540">
    <property type="entry name" value="Crotonobetainyl-coa:carnitine coa-transferase, domain 1"/>
    <property type="match status" value="1"/>
</dbReference>
<dbReference type="Proteomes" id="UP000019484">
    <property type="component" value="Unassembled WGS sequence"/>
</dbReference>
<name>W9Z0Y7_9EURO</name>
<dbReference type="PANTHER" id="PTHR48207">
    <property type="entry name" value="SUCCINATE--HYDROXYMETHYLGLUTARATE COA-TRANSFERASE"/>
    <property type="match status" value="1"/>
</dbReference>
<dbReference type="RefSeq" id="XP_007719844.1">
    <property type="nucleotide sequence ID" value="XM_007721654.1"/>
</dbReference>
<evidence type="ECO:0000313" key="4">
    <source>
        <dbReference type="EMBL" id="EXJ95615.1"/>
    </source>
</evidence>
<dbReference type="InterPro" id="IPR050483">
    <property type="entry name" value="CoA-transferase_III_domain"/>
</dbReference>
<evidence type="ECO:0008006" key="6">
    <source>
        <dbReference type="Google" id="ProtNLM"/>
    </source>
</evidence>
<dbReference type="InterPro" id="IPR044855">
    <property type="entry name" value="CoA-Trfase_III_dom3_sf"/>
</dbReference>
<feature type="region of interest" description="Disordered" evidence="3">
    <location>
        <begin position="21"/>
        <end position="67"/>
    </location>
</feature>
<dbReference type="Gene3D" id="3.30.1540.10">
    <property type="entry name" value="formyl-coa transferase, domain 3"/>
    <property type="match status" value="1"/>
</dbReference>
<dbReference type="SUPFAM" id="SSF89796">
    <property type="entry name" value="CoA-transferase family III (CaiB/BaiF)"/>
    <property type="match status" value="1"/>
</dbReference>
<dbReference type="GeneID" id="19155643"/>
<dbReference type="InterPro" id="IPR023606">
    <property type="entry name" value="CoA-Trfase_III_dom_1_sf"/>
</dbReference>
<reference evidence="4 5" key="1">
    <citation type="submission" date="2013-03" db="EMBL/GenBank/DDBJ databases">
        <title>The Genome Sequence of Capronia coronata CBS 617.96.</title>
        <authorList>
            <consortium name="The Broad Institute Genomics Platform"/>
            <person name="Cuomo C."/>
            <person name="de Hoog S."/>
            <person name="Gorbushina A."/>
            <person name="Walker B."/>
            <person name="Young S.K."/>
            <person name="Zeng Q."/>
            <person name="Gargeya S."/>
            <person name="Fitzgerald M."/>
            <person name="Haas B."/>
            <person name="Abouelleil A."/>
            <person name="Allen A.W."/>
            <person name="Alvarado L."/>
            <person name="Arachchi H.M."/>
            <person name="Berlin A.M."/>
            <person name="Chapman S.B."/>
            <person name="Gainer-Dewar J."/>
            <person name="Goldberg J."/>
            <person name="Griggs A."/>
            <person name="Gujja S."/>
            <person name="Hansen M."/>
            <person name="Howarth C."/>
            <person name="Imamovic A."/>
            <person name="Ireland A."/>
            <person name="Larimer J."/>
            <person name="McCowan C."/>
            <person name="Murphy C."/>
            <person name="Pearson M."/>
            <person name="Poon T.W."/>
            <person name="Priest M."/>
            <person name="Roberts A."/>
            <person name="Saif S."/>
            <person name="Shea T."/>
            <person name="Sisk P."/>
            <person name="Sykes S."/>
            <person name="Wortman J."/>
            <person name="Nusbaum C."/>
            <person name="Birren B."/>
        </authorList>
    </citation>
    <scope>NUCLEOTIDE SEQUENCE [LARGE SCALE GENOMIC DNA]</scope>
    <source>
        <strain evidence="4 5">CBS 617.96</strain>
    </source>
</reference>
<feature type="compositionally biased region" description="Polar residues" evidence="3">
    <location>
        <begin position="38"/>
        <end position="48"/>
    </location>
</feature>
<evidence type="ECO:0000256" key="1">
    <source>
        <dbReference type="ARBA" id="ARBA00008383"/>
    </source>
</evidence>
<dbReference type="Pfam" id="PF02515">
    <property type="entry name" value="CoA_transf_3"/>
    <property type="match status" value="1"/>
</dbReference>
<dbReference type="InterPro" id="IPR003673">
    <property type="entry name" value="CoA-Trfase_fam_III"/>
</dbReference>
<protein>
    <recommendedName>
        <fullName evidence="6">Alpha-methylacyl-CoA racemase</fullName>
    </recommendedName>
</protein>
<evidence type="ECO:0000313" key="5">
    <source>
        <dbReference type="Proteomes" id="UP000019484"/>
    </source>
</evidence>
<dbReference type="EMBL" id="AMWN01000001">
    <property type="protein sequence ID" value="EXJ95615.1"/>
    <property type="molecule type" value="Genomic_DNA"/>
</dbReference>
<keyword evidence="2" id="KW-0808">Transferase</keyword>
<dbReference type="AlphaFoldDB" id="W9Z0Y7"/>
<comment type="caution">
    <text evidence="4">The sequence shown here is derived from an EMBL/GenBank/DDBJ whole genome shotgun (WGS) entry which is preliminary data.</text>
</comment>
<sequence length="480" mass="52055">MTRPSLHVRCDAIVQSILRSSTPSALSPPPLSRRSVPQTPRRSQSLVATSSTETNRSRSSSSSSDLPLSGLKVLDLSRVLAGPFCTQILADYGADVIKVEQPLVGDETRQWRTHGETQQKWRPEHNLMSLYFAAVNRNKRSVTVDLKTRKGVEVVKALASRSDVVVNNFLPGKMDELGLGYDALKSGNDRGLIYASVSGYGATGPSRDRAGYDAIALAEAGLLHITGDEKGGPTKPGVAIADLCTGLYTHGAILAALNLRQKTGLGCKIDASLFESSLSLLINVGLAALNLDLDQGPQRRRRGKRLGLGHPNLVPYGAFETKDQKMLFVAANNNRQWKGLCARLDVEGLWDDSRFSTNDGRVENRDEINGILEKRFREKPMDQWLKVLEGSGLPYGAINDVVDALEHPQATAREMVMDINDFEAARDGVLKLIGPAVKFDGLAMDVRIKPPLLGEHTDGVLADLGYGPAQIAEMRTAGVV</sequence>
<evidence type="ECO:0000256" key="3">
    <source>
        <dbReference type="SAM" id="MobiDB-lite"/>
    </source>
</evidence>
<keyword evidence="5" id="KW-1185">Reference proteome</keyword>
<dbReference type="OrthoDB" id="5863171at2759"/>
<organism evidence="4 5">
    <name type="scientific">Capronia coronata CBS 617.96</name>
    <dbReference type="NCBI Taxonomy" id="1182541"/>
    <lineage>
        <taxon>Eukaryota</taxon>
        <taxon>Fungi</taxon>
        <taxon>Dikarya</taxon>
        <taxon>Ascomycota</taxon>
        <taxon>Pezizomycotina</taxon>
        <taxon>Eurotiomycetes</taxon>
        <taxon>Chaetothyriomycetidae</taxon>
        <taxon>Chaetothyriales</taxon>
        <taxon>Herpotrichiellaceae</taxon>
        <taxon>Capronia</taxon>
    </lineage>
</organism>
<dbReference type="HOGENOM" id="CLU_033975_0_1_1"/>
<dbReference type="eggNOG" id="KOG3957">
    <property type="taxonomic scope" value="Eukaryota"/>
</dbReference>
<dbReference type="GO" id="GO:0005739">
    <property type="term" value="C:mitochondrion"/>
    <property type="evidence" value="ECO:0007669"/>
    <property type="project" value="TreeGrafter"/>
</dbReference>
<dbReference type="GO" id="GO:0047369">
    <property type="term" value="F:succinate-hydroxymethylglutarate CoA-transferase activity"/>
    <property type="evidence" value="ECO:0007669"/>
    <property type="project" value="TreeGrafter"/>
</dbReference>
<dbReference type="STRING" id="1182541.W9Z0Y7"/>
<feature type="compositionally biased region" description="Low complexity" evidence="3">
    <location>
        <begin position="49"/>
        <end position="64"/>
    </location>
</feature>
<dbReference type="PANTHER" id="PTHR48207:SF3">
    <property type="entry name" value="SUCCINATE--HYDROXYMETHYLGLUTARATE COA-TRANSFERASE"/>
    <property type="match status" value="1"/>
</dbReference>
<accession>W9Z0Y7</accession>